<gene>
    <name evidence="3" type="ORF">CNBG_5115</name>
</gene>
<organism evidence="3 4">
    <name type="scientific">Cryptococcus deuterogattii (strain R265)</name>
    <name type="common">Cryptococcus gattii VGII (strain R265)</name>
    <dbReference type="NCBI Taxonomy" id="294750"/>
    <lineage>
        <taxon>Eukaryota</taxon>
        <taxon>Fungi</taxon>
        <taxon>Dikarya</taxon>
        <taxon>Basidiomycota</taxon>
        <taxon>Agaricomycotina</taxon>
        <taxon>Tremellomycetes</taxon>
        <taxon>Tremellales</taxon>
        <taxon>Cryptococcaceae</taxon>
        <taxon>Cryptococcus</taxon>
        <taxon>Cryptococcus gattii species complex</taxon>
    </lineage>
</organism>
<name>A0A095CGE4_CRYD2</name>
<dbReference type="AlphaFoldDB" id="A0A095CGE4"/>
<protein>
    <submittedName>
        <fullName evidence="3">Pre-rRNA-processing protein TSR4</fullName>
    </submittedName>
</protein>
<evidence type="ECO:0000256" key="1">
    <source>
        <dbReference type="SAM" id="MobiDB-lite"/>
    </source>
</evidence>
<dbReference type="EMBL" id="CP025771">
    <property type="protein sequence ID" value="KGB79277.1"/>
    <property type="molecule type" value="Genomic_DNA"/>
</dbReference>
<keyword evidence="4" id="KW-1185">Reference proteome</keyword>
<dbReference type="OMA" id="MPGPWAD"/>
<dbReference type="GeneID" id="88181281"/>
<proteinExistence type="predicted"/>
<dbReference type="RefSeq" id="XP_062884961.1">
    <property type="nucleotide sequence ID" value="XM_063029006.1"/>
</dbReference>
<dbReference type="VEuPathDB" id="FungiDB:CNBG_5115"/>
<evidence type="ECO:0000259" key="2">
    <source>
        <dbReference type="Pfam" id="PF04194"/>
    </source>
</evidence>
<dbReference type="HOGENOM" id="CLU_031771_2_0_1"/>
<evidence type="ECO:0000313" key="4">
    <source>
        <dbReference type="Proteomes" id="UP000029445"/>
    </source>
</evidence>
<dbReference type="STRING" id="294750.A0A095CGE4"/>
<evidence type="ECO:0000313" key="3">
    <source>
        <dbReference type="EMBL" id="KGB79277.1"/>
    </source>
</evidence>
<reference evidence="3 4" key="1">
    <citation type="journal article" date="2011" name="MBio">
        <title>Genome variation in Cryptococcus gattii, an emerging pathogen of immunocompetent hosts.</title>
        <authorList>
            <person name="D'Souza C.A."/>
            <person name="Kronstad J.W."/>
            <person name="Taylor G."/>
            <person name="Warren R."/>
            <person name="Yuen M."/>
            <person name="Hu G."/>
            <person name="Jung W.H."/>
            <person name="Sham A."/>
            <person name="Kidd S.E."/>
            <person name="Tangen K."/>
            <person name="Lee N."/>
            <person name="Zeilmaker T."/>
            <person name="Sawkins J."/>
            <person name="McVicker G."/>
            <person name="Shah S."/>
            <person name="Gnerre S."/>
            <person name="Griggs A."/>
            <person name="Zeng Q."/>
            <person name="Bartlett K."/>
            <person name="Li W."/>
            <person name="Wang X."/>
            <person name="Heitman J."/>
            <person name="Stajich J.E."/>
            <person name="Fraser J.A."/>
            <person name="Meyer W."/>
            <person name="Carter D."/>
            <person name="Schein J."/>
            <person name="Krzywinski M."/>
            <person name="Kwon-Chung K.J."/>
            <person name="Varma A."/>
            <person name="Wang J."/>
            <person name="Brunham R."/>
            <person name="Fyfe M."/>
            <person name="Ouellette B.F."/>
            <person name="Siddiqui A."/>
            <person name="Marra M."/>
            <person name="Jones S."/>
            <person name="Holt R."/>
            <person name="Birren B.W."/>
            <person name="Galagan J.E."/>
            <person name="Cuomo C.A."/>
        </authorList>
    </citation>
    <scope>NUCLEOTIDE SEQUENCE [LARGE SCALE GENOMIC DNA]</scope>
    <source>
        <strain evidence="3 4">R265</strain>
    </source>
</reference>
<feature type="domain" description="Programmed cell death protein 2 C-terminal" evidence="2">
    <location>
        <begin position="272"/>
        <end position="437"/>
    </location>
</feature>
<dbReference type="GO" id="GO:0005737">
    <property type="term" value="C:cytoplasm"/>
    <property type="evidence" value="ECO:0007669"/>
    <property type="project" value="InterPro"/>
</dbReference>
<dbReference type="Proteomes" id="UP000029445">
    <property type="component" value="Chromosome 13"/>
</dbReference>
<accession>A0A095CGE4</accession>
<feature type="compositionally biased region" description="Basic and acidic residues" evidence="1">
    <location>
        <begin position="137"/>
        <end position="149"/>
    </location>
</feature>
<dbReference type="InterPro" id="IPR007320">
    <property type="entry name" value="PDCD2_C"/>
</dbReference>
<feature type="region of interest" description="Disordered" evidence="1">
    <location>
        <begin position="137"/>
        <end position="171"/>
    </location>
</feature>
<dbReference type="KEGG" id="cdeu:CNBG_5115"/>
<dbReference type="PANTHER" id="PTHR47524:SF1">
    <property type="entry name" value="20S RRNA ACCUMULATION PROTEIN 4"/>
    <property type="match status" value="1"/>
</dbReference>
<sequence length="443" mass="47983">MSPSSPAGSSSSSLCYTNTLLALPDGPIPSSHPDLTSHTVSFIGGYPTFPALPSSSCSSKKVGNTPSEINCGICHKPIPLLAQVYCPPEDGENDRTIYVFACPRVGCQKREGSIRAWRASVRNEEYVRDVEEKRKAAEKAAQEERERARKNPFTVSEATGPNGSALFGTAAPLFGGSSPNPFAPSPNPVPAMTSLSVSADSLPASIASGPSKTLTPPMPAYHPVQYLSTIEEYIPPVDDDVSVASSDDDESPEQKAEWREEGWEKVLPRNVDEVFENFVRRLDQADGGKKQVLRYELGGVPLPYSSASPLTRKLFPGCEKPLAKDEELDLSALYTLKSIPTCPRCGGKRVFELQLVPSLINILRPHTISTTGEAPKASVLKATTEEERKKELAKLAAGVKEEASKDEEGEMEWGNILVYGCERDCVGVGEEWVGVEWEATLEL</sequence>
<feature type="compositionally biased region" description="Polar residues" evidence="1">
    <location>
        <begin position="153"/>
        <end position="162"/>
    </location>
</feature>
<reference evidence="3 4" key="2">
    <citation type="journal article" date="2018" name="Proc. Natl. Acad. Sci.">
        <title>RNAi is a critical determinant of centromere evolution in closely related fungi.</title>
        <authorList>
            <person name="Yadav V."/>
            <person name="Sun S."/>
            <person name="Billmyre R.B."/>
            <person name="Thimmappa B.C."/>
            <person name="Shea T."/>
            <person name="Lintner R."/>
            <person name="Bakkeren G."/>
            <person name="Cuomo C.A."/>
            <person name="Heitman J."/>
            <person name="Sanyal K."/>
        </authorList>
    </citation>
    <scope>NUCLEOTIDE SEQUENCE [LARGE SCALE GENOMIC DNA]</scope>
    <source>
        <strain evidence="3 4">R265</strain>
    </source>
</reference>
<dbReference type="Pfam" id="PF04194">
    <property type="entry name" value="PDCD2_C"/>
    <property type="match status" value="1"/>
</dbReference>
<dbReference type="GO" id="GO:0030490">
    <property type="term" value="P:maturation of SSU-rRNA"/>
    <property type="evidence" value="ECO:0007669"/>
    <property type="project" value="TreeGrafter"/>
</dbReference>
<dbReference type="OrthoDB" id="443682at2759"/>
<dbReference type="PANTHER" id="PTHR47524">
    <property type="entry name" value="20S RRNA ACCUMULATION PROTEIN 4"/>
    <property type="match status" value="1"/>
</dbReference>